<organism evidence="1 2">
    <name type="scientific">Dyadobacter psychrotolerans</name>
    <dbReference type="NCBI Taxonomy" id="2541721"/>
    <lineage>
        <taxon>Bacteria</taxon>
        <taxon>Pseudomonadati</taxon>
        <taxon>Bacteroidota</taxon>
        <taxon>Cytophagia</taxon>
        <taxon>Cytophagales</taxon>
        <taxon>Spirosomataceae</taxon>
        <taxon>Dyadobacter</taxon>
    </lineage>
</organism>
<comment type="caution">
    <text evidence="1">The sequence shown here is derived from an EMBL/GenBank/DDBJ whole genome shotgun (WGS) entry which is preliminary data.</text>
</comment>
<dbReference type="EMBL" id="SMFL01000005">
    <property type="protein sequence ID" value="TDE14776.1"/>
    <property type="molecule type" value="Genomic_DNA"/>
</dbReference>
<dbReference type="AlphaFoldDB" id="A0A4R5DKR3"/>
<evidence type="ECO:0000313" key="2">
    <source>
        <dbReference type="Proteomes" id="UP000294850"/>
    </source>
</evidence>
<dbReference type="InterPro" id="IPR011990">
    <property type="entry name" value="TPR-like_helical_dom_sf"/>
</dbReference>
<dbReference type="InterPro" id="IPR027417">
    <property type="entry name" value="P-loop_NTPase"/>
</dbReference>
<protein>
    <submittedName>
        <fullName evidence="1">Uncharacterized protein</fullName>
    </submittedName>
</protein>
<evidence type="ECO:0000313" key="1">
    <source>
        <dbReference type="EMBL" id="TDE14776.1"/>
    </source>
</evidence>
<reference evidence="1 2" key="1">
    <citation type="submission" date="2019-03" db="EMBL/GenBank/DDBJ databases">
        <title>Dyadobacter AR-3-6 sp. nov., isolated from arctic soil.</title>
        <authorList>
            <person name="Chaudhary D.K."/>
        </authorList>
    </citation>
    <scope>NUCLEOTIDE SEQUENCE [LARGE SCALE GENOMIC DNA]</scope>
    <source>
        <strain evidence="1 2">AR-3-6</strain>
    </source>
</reference>
<dbReference type="SMART" id="SM00028">
    <property type="entry name" value="TPR"/>
    <property type="match status" value="3"/>
</dbReference>
<accession>A0A4R5DKR3</accession>
<dbReference type="Gene3D" id="3.40.50.300">
    <property type="entry name" value="P-loop containing nucleotide triphosphate hydrolases"/>
    <property type="match status" value="1"/>
</dbReference>
<dbReference type="RefSeq" id="WP_131959360.1">
    <property type="nucleotide sequence ID" value="NZ_SMFL01000005.1"/>
</dbReference>
<proteinExistence type="predicted"/>
<name>A0A4R5DKR3_9BACT</name>
<dbReference type="SUPFAM" id="SSF52540">
    <property type="entry name" value="P-loop containing nucleoside triphosphate hydrolases"/>
    <property type="match status" value="1"/>
</dbReference>
<dbReference type="OrthoDB" id="8440659at2"/>
<dbReference type="Proteomes" id="UP000294850">
    <property type="component" value="Unassembled WGS sequence"/>
</dbReference>
<dbReference type="SUPFAM" id="SSF48452">
    <property type="entry name" value="TPR-like"/>
    <property type="match status" value="1"/>
</dbReference>
<sequence length="798" mass="91948">MKFQFEPLDDEYGFQEFINDLFNAKFATNSFEEYRSKGLAQFGIDVYSPELRIAVQAKKKKLSRNKLVLTKELVADFDQSIELLKSFPYPVDTFIVASTTPKYSEVQDKAISLSLREQKKIQFLAWEDIEKDLTAYPKLRSKYYPHLQTEIIPRELTIIPKKDLSKIEDRKDDVEKIASLLTLHDVVSIKAVGGTGKTTLLYQLYQKQLPNFEHSVWINYQLDFKREWAFNTALHVSLGLAFPENTSVDVKYETVLMKFNSLKGSKIIYIDNLSHQDDLNLNRELGRLLASSRTKIIFTTRERWNEFHQYQLINLTLEALRNVFIRFCKKGIEAQNELDELIGLVNYNVLLVVLCAKTIQNSPGLTVYKMCKALTDMNISSSILPISFVHDNEIESNRDILYNQIAKVFDMSRLSPWQHTALCILAFCPLGSLPIEEVLEAFNIDSSEHAALVNAFNELDQVGLVERTDDLVLIHPVIQDVYRMDDTVITHFSFFLGGLVYQMNETNLKMSSSGYRLQLYAESALQKLTGERTRFMTQPILVMMNNLFVMYRYLGQEEKKIAIGKKLRNDFERLEETYNHDPILLSTIYHSIAIMFFEEANVEDAVLYFNKSIDKSRDLNNILIVQSYIALMDIYWKSRKWKESLDCCQKAISIIKSNDFDRHGYLMAMFANQTAMIYLELGDYSGAVDCIHAAIFIHNDSQSTAKSKALLAQYRLNASLIYTVTTVNSDKSQEDKAETHKTAVLLFENAIHDRLSLNYNPDHELPKYYRIGAFVYHQAGNEEAAKILREAAESSNVK</sequence>
<dbReference type="InterPro" id="IPR019734">
    <property type="entry name" value="TPR_rpt"/>
</dbReference>
<gene>
    <name evidence="1" type="ORF">E0F88_16450</name>
</gene>
<dbReference type="Gene3D" id="1.25.40.10">
    <property type="entry name" value="Tetratricopeptide repeat domain"/>
    <property type="match status" value="1"/>
</dbReference>
<keyword evidence="2" id="KW-1185">Reference proteome</keyword>